<accession>A0A077P8L8</accession>
<protein>
    <submittedName>
        <fullName evidence="1">Uncharacterized protein</fullName>
    </submittedName>
</protein>
<dbReference type="HOGENOM" id="CLU_2775048_0_0_6"/>
<gene>
    <name evidence="1" type="ORF">XBO1_2110079</name>
</gene>
<reference evidence="1" key="1">
    <citation type="submission" date="2013-07" db="EMBL/GenBank/DDBJ databases">
        <title>Sub-species coevolution in mutualistic symbiosis.</title>
        <authorList>
            <person name="Murfin K."/>
            <person name="Klassen J."/>
            <person name="Lee M."/>
            <person name="Forst S."/>
            <person name="Stock P."/>
            <person name="Goodrich-Blair H."/>
        </authorList>
    </citation>
    <scope>NUCLEOTIDE SEQUENCE [LARGE SCALE GENOMIC DNA]</scope>
    <source>
        <strain evidence="1">Oregonense</strain>
    </source>
</reference>
<dbReference type="EMBL" id="CBSX010000126">
    <property type="protein sequence ID" value="CDH06076.1"/>
    <property type="molecule type" value="Genomic_DNA"/>
</dbReference>
<organism evidence="1 2">
    <name type="scientific">Xenorhabdus bovienii str. oregonense</name>
    <dbReference type="NCBI Taxonomy" id="1398202"/>
    <lineage>
        <taxon>Bacteria</taxon>
        <taxon>Pseudomonadati</taxon>
        <taxon>Pseudomonadota</taxon>
        <taxon>Gammaproteobacteria</taxon>
        <taxon>Enterobacterales</taxon>
        <taxon>Morganellaceae</taxon>
        <taxon>Xenorhabdus</taxon>
    </lineage>
</organism>
<sequence>MYIWLRFIEGHKLKVEKISQAPQILKAIGELTRWPELHLRLVASMVARYSSTNRVTLILQAENINKATY</sequence>
<dbReference type="AlphaFoldDB" id="A0A077P8L8"/>
<dbReference type="Proteomes" id="UP000028483">
    <property type="component" value="Unassembled WGS sequence"/>
</dbReference>
<evidence type="ECO:0000313" key="1">
    <source>
        <dbReference type="EMBL" id="CDH06076.1"/>
    </source>
</evidence>
<evidence type="ECO:0000313" key="2">
    <source>
        <dbReference type="Proteomes" id="UP000028483"/>
    </source>
</evidence>
<name>A0A077P8L8_XENBV</name>
<comment type="caution">
    <text evidence="1">The sequence shown here is derived from an EMBL/GenBank/DDBJ whole genome shotgun (WGS) entry which is preliminary data.</text>
</comment>
<proteinExistence type="predicted"/>